<comment type="caution">
    <text evidence="5">The sequence shown here is derived from an EMBL/GenBank/DDBJ whole genome shotgun (WGS) entry which is preliminary data.</text>
</comment>
<feature type="transmembrane region" description="Helical" evidence="2">
    <location>
        <begin position="178"/>
        <end position="198"/>
    </location>
</feature>
<protein>
    <submittedName>
        <fullName evidence="5">Methanol dehydrogenase</fullName>
    </submittedName>
</protein>
<proteinExistence type="predicted"/>
<sequence length="263" mass="28351">MCKTNCYKKCCAFLAALLMLAVLALPGMAAAPLVRDEMGLFDADTYNELEQSAEAASSGHDCDVYFLVVNDIGDANQRDFAKNYYVNNGLGSGEGKSGILFLLAVGSRKYVTITYGGGVTAFTDYRIEQMEDDIVPKLSDGDWAGAARTYIEMADYTLDYYAEHGEPIDVDNDLGAEGLLFVIGIPAAIAAGVCLVFYHQMKTAKEKTEADDYMPGLKLRVKRDVYTHTTQTRVYDPPKEEKSSGGGSSTDSDGFGGSSGGSF</sequence>
<keyword evidence="3" id="KW-0732">Signal</keyword>
<reference evidence="5 6" key="1">
    <citation type="submission" date="2018-02" db="EMBL/GenBank/DDBJ databases">
        <title>Complete genome sequencing of Faecalibacterium prausnitzii strains isolated from the human gut.</title>
        <authorList>
            <person name="Fitzgerald B.C."/>
            <person name="Shkoporov A.N."/>
            <person name="Ross P.R."/>
            <person name="Hill C."/>
        </authorList>
    </citation>
    <scope>NUCLEOTIDE SEQUENCE [LARGE SCALE GENOMIC DNA]</scope>
    <source>
        <strain evidence="5 6">APC942/8-14-2</strain>
    </source>
</reference>
<evidence type="ECO:0000259" key="4">
    <source>
        <dbReference type="Pfam" id="PF04536"/>
    </source>
</evidence>
<dbReference type="Gene3D" id="3.10.310.50">
    <property type="match status" value="1"/>
</dbReference>
<feature type="region of interest" description="Disordered" evidence="1">
    <location>
        <begin position="228"/>
        <end position="263"/>
    </location>
</feature>
<name>A0A329TGP7_9FIRM</name>
<evidence type="ECO:0000313" key="5">
    <source>
        <dbReference type="EMBL" id="RAW48203.1"/>
    </source>
</evidence>
<keyword evidence="2" id="KW-0472">Membrane</keyword>
<feature type="signal peptide" evidence="3">
    <location>
        <begin position="1"/>
        <end position="29"/>
    </location>
</feature>
<accession>A0A329TGP7</accession>
<dbReference type="Proteomes" id="UP000251634">
    <property type="component" value="Unassembled WGS sequence"/>
</dbReference>
<dbReference type="RefSeq" id="WP_112116438.1">
    <property type="nucleotide sequence ID" value="NZ_PRKZ01000010.1"/>
</dbReference>
<keyword evidence="2" id="KW-1133">Transmembrane helix</keyword>
<feature type="chain" id="PRO_5016372746" evidence="3">
    <location>
        <begin position="30"/>
        <end position="263"/>
    </location>
</feature>
<dbReference type="EMBL" id="PRKZ01000010">
    <property type="protein sequence ID" value="RAW48203.1"/>
    <property type="molecule type" value="Genomic_DNA"/>
</dbReference>
<feature type="domain" description="TPM" evidence="4">
    <location>
        <begin position="34"/>
        <end position="153"/>
    </location>
</feature>
<dbReference type="Pfam" id="PF04536">
    <property type="entry name" value="TPM_phosphatase"/>
    <property type="match status" value="1"/>
</dbReference>
<dbReference type="AlphaFoldDB" id="A0A329TGP7"/>
<evidence type="ECO:0000256" key="2">
    <source>
        <dbReference type="SAM" id="Phobius"/>
    </source>
</evidence>
<evidence type="ECO:0000313" key="6">
    <source>
        <dbReference type="Proteomes" id="UP000251634"/>
    </source>
</evidence>
<evidence type="ECO:0000256" key="3">
    <source>
        <dbReference type="SAM" id="SignalP"/>
    </source>
</evidence>
<dbReference type="InterPro" id="IPR007621">
    <property type="entry name" value="TPM_dom"/>
</dbReference>
<evidence type="ECO:0000256" key="1">
    <source>
        <dbReference type="SAM" id="MobiDB-lite"/>
    </source>
</evidence>
<feature type="compositionally biased region" description="Gly residues" evidence="1">
    <location>
        <begin position="244"/>
        <end position="263"/>
    </location>
</feature>
<keyword evidence="2" id="KW-0812">Transmembrane</keyword>
<gene>
    <name evidence="5" type="ORF">C4N25_12285</name>
</gene>
<organism evidence="5 6">
    <name type="scientific">Faecalibacterium prausnitzii</name>
    <dbReference type="NCBI Taxonomy" id="853"/>
    <lineage>
        <taxon>Bacteria</taxon>
        <taxon>Bacillati</taxon>
        <taxon>Bacillota</taxon>
        <taxon>Clostridia</taxon>
        <taxon>Eubacteriales</taxon>
        <taxon>Oscillospiraceae</taxon>
        <taxon>Faecalibacterium</taxon>
    </lineage>
</organism>